<accession>A0A7U2IBF2</accession>
<dbReference type="EMBL" id="CP069043">
    <property type="protein sequence ID" value="QRD06715.1"/>
    <property type="molecule type" value="Genomic_DNA"/>
</dbReference>
<name>A0A7U2IBF2_PHANO</name>
<keyword evidence="2" id="KW-1185">Reference proteome</keyword>
<reference evidence="2" key="1">
    <citation type="journal article" date="2021" name="BMC Genomics">
        <title>Chromosome-level genome assembly and manually-curated proteome of model necrotroph Parastagonospora nodorum Sn15 reveals a genome-wide trove of candidate effector homologs, and redundancy of virulence-related functions within an accessory chromosome.</title>
        <authorList>
            <person name="Bertazzoni S."/>
            <person name="Jones D.A.B."/>
            <person name="Phan H.T."/>
            <person name="Tan K.-C."/>
            <person name="Hane J.K."/>
        </authorList>
    </citation>
    <scope>NUCLEOTIDE SEQUENCE [LARGE SCALE GENOMIC DNA]</scope>
    <source>
        <strain evidence="2">SN15 / ATCC MYA-4574 / FGSC 10173)</strain>
    </source>
</reference>
<proteinExistence type="predicted"/>
<dbReference type="AlphaFoldDB" id="A0A7U2IBF2"/>
<evidence type="ECO:0000313" key="2">
    <source>
        <dbReference type="Proteomes" id="UP000663193"/>
    </source>
</evidence>
<sequence>MRPVSLLLRLRGPNVETHRVGATRFKRNNVVRWGVLDDQRVWLEAVSRMTLRLLWRLGAWNKHRYGSGEYRRSTGPTEQLVVPCHQLS</sequence>
<gene>
    <name evidence="1" type="ORF">JI435_423580</name>
</gene>
<dbReference type="OrthoDB" id="1057022at2759"/>
<evidence type="ECO:0000313" key="1">
    <source>
        <dbReference type="EMBL" id="QRD06715.1"/>
    </source>
</evidence>
<protein>
    <submittedName>
        <fullName evidence="1">Uncharacterized protein</fullName>
    </submittedName>
</protein>
<dbReference type="VEuPathDB" id="FungiDB:JI435_423580"/>
<organism evidence="1 2">
    <name type="scientific">Phaeosphaeria nodorum (strain SN15 / ATCC MYA-4574 / FGSC 10173)</name>
    <name type="common">Glume blotch fungus</name>
    <name type="synonym">Parastagonospora nodorum</name>
    <dbReference type="NCBI Taxonomy" id="321614"/>
    <lineage>
        <taxon>Eukaryota</taxon>
        <taxon>Fungi</taxon>
        <taxon>Dikarya</taxon>
        <taxon>Ascomycota</taxon>
        <taxon>Pezizomycotina</taxon>
        <taxon>Dothideomycetes</taxon>
        <taxon>Pleosporomycetidae</taxon>
        <taxon>Pleosporales</taxon>
        <taxon>Pleosporineae</taxon>
        <taxon>Phaeosphaeriaceae</taxon>
        <taxon>Parastagonospora</taxon>
    </lineage>
</organism>
<dbReference type="Proteomes" id="UP000663193">
    <property type="component" value="Chromosome 21"/>
</dbReference>